<dbReference type="AlphaFoldDB" id="A0A8T2ID13"/>
<name>A0A8T2ID13_9PIPI</name>
<evidence type="ECO:0000256" key="1">
    <source>
        <dbReference type="SAM" id="MobiDB-lite"/>
    </source>
</evidence>
<gene>
    <name evidence="2" type="ORF">GDO86_019307</name>
</gene>
<comment type="caution">
    <text evidence="2">The sequence shown here is derived from an EMBL/GenBank/DDBJ whole genome shotgun (WGS) entry which is preliminary data.</text>
</comment>
<dbReference type="Proteomes" id="UP000812440">
    <property type="component" value="Unassembled WGS sequence"/>
</dbReference>
<evidence type="ECO:0000313" key="3">
    <source>
        <dbReference type="Proteomes" id="UP000812440"/>
    </source>
</evidence>
<keyword evidence="3" id="KW-1185">Reference proteome</keyword>
<accession>A0A8T2ID13</accession>
<dbReference type="EMBL" id="JAACNH010003126">
    <property type="protein sequence ID" value="KAG8429753.1"/>
    <property type="molecule type" value="Genomic_DNA"/>
</dbReference>
<feature type="compositionally biased region" description="Pro residues" evidence="1">
    <location>
        <begin position="30"/>
        <end position="44"/>
    </location>
</feature>
<feature type="compositionally biased region" description="Acidic residues" evidence="1">
    <location>
        <begin position="17"/>
        <end position="28"/>
    </location>
</feature>
<organism evidence="2 3">
    <name type="scientific">Hymenochirus boettgeri</name>
    <name type="common">Congo dwarf clawed frog</name>
    <dbReference type="NCBI Taxonomy" id="247094"/>
    <lineage>
        <taxon>Eukaryota</taxon>
        <taxon>Metazoa</taxon>
        <taxon>Chordata</taxon>
        <taxon>Craniata</taxon>
        <taxon>Vertebrata</taxon>
        <taxon>Euteleostomi</taxon>
        <taxon>Amphibia</taxon>
        <taxon>Batrachia</taxon>
        <taxon>Anura</taxon>
        <taxon>Pipoidea</taxon>
        <taxon>Pipidae</taxon>
        <taxon>Pipinae</taxon>
        <taxon>Hymenochirus</taxon>
    </lineage>
</organism>
<proteinExistence type="predicted"/>
<evidence type="ECO:0000313" key="2">
    <source>
        <dbReference type="EMBL" id="KAG8429753.1"/>
    </source>
</evidence>
<reference evidence="2" key="1">
    <citation type="thesis" date="2020" institute="ProQuest LLC" country="789 East Eisenhower Parkway, Ann Arbor, MI, USA">
        <title>Comparative Genomics and Chromosome Evolution.</title>
        <authorList>
            <person name="Mudd A.B."/>
        </authorList>
    </citation>
    <scope>NUCLEOTIDE SEQUENCE</scope>
    <source>
        <strain evidence="2">Female2</strain>
        <tissue evidence="2">Blood</tissue>
    </source>
</reference>
<sequence length="105" mass="11797">MRPFRQGAAIHPFSQQAEEEDTGTEDSDPSSPPPASSPSPPHLAPPQEMEASPNAQPPTPAPPRVDERLDSMERAMTAMARKMRRMEPDITFLKEKFNIYIFFCK</sequence>
<protein>
    <submittedName>
        <fullName evidence="2">Uncharacterized protein</fullName>
    </submittedName>
</protein>
<feature type="region of interest" description="Disordered" evidence="1">
    <location>
        <begin position="1"/>
        <end position="70"/>
    </location>
</feature>